<dbReference type="GO" id="GO:0005737">
    <property type="term" value="C:cytoplasm"/>
    <property type="evidence" value="ECO:0007669"/>
    <property type="project" value="GOC"/>
</dbReference>
<gene>
    <name evidence="2" type="ORF">DHV72_22110</name>
</gene>
<dbReference type="GO" id="GO:0005886">
    <property type="term" value="C:plasma membrane"/>
    <property type="evidence" value="ECO:0007669"/>
    <property type="project" value="TreeGrafter"/>
</dbReference>
<accession>A0A9C7R171</accession>
<dbReference type="GO" id="GO:0016197">
    <property type="term" value="P:endosomal transport"/>
    <property type="evidence" value="ECO:0007669"/>
    <property type="project" value="TreeGrafter"/>
</dbReference>
<name>A0A9C7R171_9GAMM</name>
<dbReference type="InterPro" id="IPR029063">
    <property type="entry name" value="SAM-dependent_MTases_sf"/>
</dbReference>
<dbReference type="NCBIfam" id="TIGR01444">
    <property type="entry name" value="fkbM_fam"/>
    <property type="match status" value="1"/>
</dbReference>
<dbReference type="SUPFAM" id="SSF53335">
    <property type="entry name" value="S-adenosyl-L-methionine-dependent methyltransferases"/>
    <property type="match status" value="1"/>
</dbReference>
<dbReference type="Proteomes" id="UP000262210">
    <property type="component" value="Unassembled WGS sequence"/>
</dbReference>
<feature type="domain" description="Methyltransferase FkbM" evidence="1">
    <location>
        <begin position="29"/>
        <end position="190"/>
    </location>
</feature>
<dbReference type="InterPro" id="IPR006342">
    <property type="entry name" value="FkbM_mtfrase"/>
</dbReference>
<protein>
    <recommendedName>
        <fullName evidence="1">Methyltransferase FkbM domain-containing protein</fullName>
    </recommendedName>
</protein>
<dbReference type="PANTHER" id="PTHR34009">
    <property type="entry name" value="PROTEIN STAR"/>
    <property type="match status" value="1"/>
</dbReference>
<reference evidence="2 3" key="1">
    <citation type="journal article" date="2018" name="Nat. Biotechnol.">
        <title>A standardized bacterial taxonomy based on genome phylogeny substantially revises the tree of life.</title>
        <authorList>
            <person name="Parks D.H."/>
            <person name="Chuvochina M."/>
            <person name="Waite D.W."/>
            <person name="Rinke C."/>
            <person name="Skarshewski A."/>
            <person name="Chaumeil P.A."/>
            <person name="Hugenholtz P."/>
        </authorList>
    </citation>
    <scope>NUCLEOTIDE SEQUENCE [LARGE SCALE GENOMIC DNA]</scope>
    <source>
        <strain evidence="2">UBA11264</strain>
    </source>
</reference>
<dbReference type="RefSeq" id="WP_278432009.1">
    <property type="nucleotide sequence ID" value="NZ_DPSM01000029.1"/>
</dbReference>
<dbReference type="InterPro" id="IPR053202">
    <property type="entry name" value="EGF_Rcpt_Signaling_Reg"/>
</dbReference>
<evidence type="ECO:0000259" key="1">
    <source>
        <dbReference type="Pfam" id="PF05050"/>
    </source>
</evidence>
<sequence>MSFISYAQNLEDVVLWKALKNVENGFYIDVGANDPIIDSVTRSFYNQGWRGINIEPVRGHFNELVADRPQDINLNCALNESAGELEIWECDIRGWATLDREVAQAHEADGYKGEWHNVTVRTLADVCAEFQPENIHFLKVDVEGVELSVLKGNDWNKYRPWVVVVESTFPNTQIETHSEMEAFLVEKNYLFAYADGLNRFYVSAEHKGFLTSLKYPPNVFDDYQTYAQFTALKSAEIATQKLDDYKRQIAESVLSNNNMVSAITVVKESGDELNSLLNVLHQKTKDLDALTLNVGDILGHLNHTRQYDELVQKISSLSAENERVHIAYDALSQAYDASQGRIRDLEHEVCLLKNYTEQIYNSTSWRVSSPVRFLGRLKSGKGANCEAEKPSLFSRGVRKLIRMFNNKPKLRHYTVCTVKKLGLYSVLRSLYLKALVGSSPHTTFSTNELLSEKNSSFASFKSSNSLSLDELHSRIKDELKAAEDERSQQ</sequence>
<dbReference type="Pfam" id="PF05050">
    <property type="entry name" value="Methyltransf_21"/>
    <property type="match status" value="1"/>
</dbReference>
<dbReference type="PANTHER" id="PTHR34009:SF2">
    <property type="entry name" value="PROTEIN STAR"/>
    <property type="match status" value="1"/>
</dbReference>
<dbReference type="Gene3D" id="3.40.50.150">
    <property type="entry name" value="Vaccinia Virus protein VP39"/>
    <property type="match status" value="1"/>
</dbReference>
<organism evidence="2 3">
    <name type="scientific">Serratia grimesii</name>
    <dbReference type="NCBI Taxonomy" id="82995"/>
    <lineage>
        <taxon>Bacteria</taxon>
        <taxon>Pseudomonadati</taxon>
        <taxon>Pseudomonadota</taxon>
        <taxon>Gammaproteobacteria</taxon>
        <taxon>Enterobacterales</taxon>
        <taxon>Yersiniaceae</taxon>
        <taxon>Serratia</taxon>
    </lineage>
</organism>
<evidence type="ECO:0000313" key="3">
    <source>
        <dbReference type="Proteomes" id="UP000262210"/>
    </source>
</evidence>
<dbReference type="EMBL" id="DPSM01000029">
    <property type="protein sequence ID" value="HCK02697.1"/>
    <property type="molecule type" value="Genomic_DNA"/>
</dbReference>
<dbReference type="GO" id="GO:0006888">
    <property type="term" value="P:endoplasmic reticulum to Golgi vesicle-mediated transport"/>
    <property type="evidence" value="ECO:0007669"/>
    <property type="project" value="TreeGrafter"/>
</dbReference>
<proteinExistence type="predicted"/>
<evidence type="ECO:0000313" key="2">
    <source>
        <dbReference type="EMBL" id="HCK02697.1"/>
    </source>
</evidence>
<comment type="caution">
    <text evidence="2">The sequence shown here is derived from an EMBL/GenBank/DDBJ whole genome shotgun (WGS) entry which is preliminary data.</text>
</comment>
<dbReference type="AlphaFoldDB" id="A0A9C7R171"/>